<feature type="transmembrane region" description="Helical" evidence="1">
    <location>
        <begin position="12"/>
        <end position="35"/>
    </location>
</feature>
<dbReference type="AlphaFoldDB" id="A0A5Q3QB94"/>
<organism evidence="2 3">
    <name type="scientific">Allosaccharopolyspora coralli</name>
    <dbReference type="NCBI Taxonomy" id="2665642"/>
    <lineage>
        <taxon>Bacteria</taxon>
        <taxon>Bacillati</taxon>
        <taxon>Actinomycetota</taxon>
        <taxon>Actinomycetes</taxon>
        <taxon>Pseudonocardiales</taxon>
        <taxon>Pseudonocardiaceae</taxon>
        <taxon>Allosaccharopolyspora</taxon>
    </lineage>
</organism>
<dbReference type="Proteomes" id="UP000371041">
    <property type="component" value="Chromosome"/>
</dbReference>
<keyword evidence="1" id="KW-0812">Transmembrane</keyword>
<dbReference type="KEGG" id="sace:GIY23_20930"/>
<keyword evidence="1" id="KW-1133">Transmembrane helix</keyword>
<dbReference type="RefSeq" id="WP_154078224.1">
    <property type="nucleotide sequence ID" value="NZ_CP045929.1"/>
</dbReference>
<accession>A0A5Q3QB94</accession>
<dbReference type="EMBL" id="CP045929">
    <property type="protein sequence ID" value="QGK71653.1"/>
    <property type="molecule type" value="Genomic_DNA"/>
</dbReference>
<keyword evidence="3" id="KW-1185">Reference proteome</keyword>
<gene>
    <name evidence="2" type="ORF">GIY23_20930</name>
</gene>
<name>A0A5Q3QB94_9PSEU</name>
<evidence type="ECO:0000256" key="1">
    <source>
        <dbReference type="SAM" id="Phobius"/>
    </source>
</evidence>
<protein>
    <recommendedName>
        <fullName evidence="4">DUF1304 family protein</fullName>
    </recommendedName>
</protein>
<evidence type="ECO:0000313" key="3">
    <source>
        <dbReference type="Proteomes" id="UP000371041"/>
    </source>
</evidence>
<feature type="transmembrane region" description="Helical" evidence="1">
    <location>
        <begin position="83"/>
        <end position="102"/>
    </location>
</feature>
<reference evidence="3" key="1">
    <citation type="submission" date="2019-11" db="EMBL/GenBank/DDBJ databases">
        <title>The complete genome sequence of Saccharopolyspora sp. E2A.</title>
        <authorList>
            <person name="Zhang G."/>
        </authorList>
    </citation>
    <scope>NUCLEOTIDE SEQUENCE [LARGE SCALE GENOMIC DNA]</scope>
    <source>
        <strain evidence="3">E2A</strain>
    </source>
</reference>
<sequence length="137" mass="14357">MTAPAPLRVGIGLWCAAAAFLLVQALFSFTGVSGLEQELADSGVAAGDAADRARALLTTNLVLAIVLAAVYAGLGFMLGSRRAWVRIVLTIVAFGHVIMVLATLATSVQNLITLVLLVAAVACTWKRDSSEWLHGEH</sequence>
<feature type="transmembrane region" description="Helical" evidence="1">
    <location>
        <begin position="55"/>
        <end position="76"/>
    </location>
</feature>
<keyword evidence="1" id="KW-0472">Membrane</keyword>
<proteinExistence type="predicted"/>
<evidence type="ECO:0008006" key="4">
    <source>
        <dbReference type="Google" id="ProtNLM"/>
    </source>
</evidence>
<evidence type="ECO:0000313" key="2">
    <source>
        <dbReference type="EMBL" id="QGK71653.1"/>
    </source>
</evidence>